<evidence type="ECO:0000313" key="2">
    <source>
        <dbReference type="Proteomes" id="UP000016721"/>
    </source>
</evidence>
<dbReference type="AlphaFoldDB" id="U2Q1P9"/>
<name>U2Q1P9_9CLOT</name>
<accession>U2Q1P9</accession>
<dbReference type="Proteomes" id="UP000016721">
    <property type="component" value="Unassembled WGS sequence"/>
</dbReference>
<evidence type="ECO:0000313" key="1">
    <source>
        <dbReference type="EMBL" id="ERK29974.1"/>
    </source>
</evidence>
<protein>
    <recommendedName>
        <fullName evidence="3">HTH cro/C1-type domain-containing protein</fullName>
    </recommendedName>
</protein>
<dbReference type="OrthoDB" id="2661663at2"/>
<evidence type="ECO:0008006" key="3">
    <source>
        <dbReference type="Google" id="ProtNLM"/>
    </source>
</evidence>
<comment type="caution">
    <text evidence="1">The sequence shown here is derived from an EMBL/GenBank/DDBJ whole genome shotgun (WGS) entry which is preliminary data.</text>
</comment>
<sequence length="68" mass="7375">MKPNIAAIQGLINLRFNGNKSSFAKAIGIERSHVSKVISTGACAGATFFGALMEYCKKEGLNFEDFIF</sequence>
<gene>
    <name evidence="1" type="ORF">CINTURNW_1656</name>
</gene>
<dbReference type="HOGENOM" id="CLU_196140_0_0_9"/>
<organism evidence="1 2">
    <name type="scientific">Clostridium intestinale URNW</name>
    <dbReference type="NCBI Taxonomy" id="1294142"/>
    <lineage>
        <taxon>Bacteria</taxon>
        <taxon>Bacillati</taxon>
        <taxon>Bacillota</taxon>
        <taxon>Clostridia</taxon>
        <taxon>Eubacteriales</taxon>
        <taxon>Clostridiaceae</taxon>
        <taxon>Clostridium</taxon>
    </lineage>
</organism>
<dbReference type="eggNOG" id="ENOG5033N8I">
    <property type="taxonomic scope" value="Bacteria"/>
</dbReference>
<reference evidence="1 2" key="1">
    <citation type="journal article" date="2013" name="Genome Announc.">
        <title>Draft Genome Sequence of the Hydrogen- and Ethanol-Producing Bacterium Clostridium intestinale Strain URNW.</title>
        <authorList>
            <person name="Lal S."/>
            <person name="Ramachandran U."/>
            <person name="Zhang X."/>
            <person name="Sparling R."/>
            <person name="Levin D.B."/>
        </authorList>
    </citation>
    <scope>NUCLEOTIDE SEQUENCE [LARGE SCALE GENOMIC DNA]</scope>
    <source>
        <strain evidence="1 2">URNW</strain>
    </source>
</reference>
<proteinExistence type="predicted"/>
<dbReference type="RefSeq" id="WP_021801664.1">
    <property type="nucleotide sequence ID" value="NZ_KI273145.1"/>
</dbReference>
<keyword evidence="2" id="KW-1185">Reference proteome</keyword>
<dbReference type="EMBL" id="APJA01000012">
    <property type="protein sequence ID" value="ERK29974.1"/>
    <property type="molecule type" value="Genomic_DNA"/>
</dbReference>
<dbReference type="PATRIC" id="fig|1294142.3.peg.1681"/>
<dbReference type="STRING" id="1294142.CINTURNW_1656"/>